<dbReference type="InterPro" id="IPR047525">
    <property type="entry name" value="TfoX-like"/>
</dbReference>
<dbReference type="EMBL" id="SCJN01000021">
    <property type="protein sequence ID" value="RXD17509.1"/>
    <property type="molecule type" value="Genomic_DNA"/>
</dbReference>
<dbReference type="Proteomes" id="UP000288730">
    <property type="component" value="Unassembled WGS sequence"/>
</dbReference>
<evidence type="ECO:0000313" key="6">
    <source>
        <dbReference type="EMBL" id="KAE9730113.1"/>
    </source>
</evidence>
<dbReference type="Proteomes" id="UP000591371">
    <property type="component" value="Unassembled WGS sequence"/>
</dbReference>
<dbReference type="OMA" id="WYKNNAV"/>
<dbReference type="Proteomes" id="UP001180189">
    <property type="component" value="Chromosome"/>
</dbReference>
<dbReference type="Gene3D" id="1.10.150.20">
    <property type="entry name" value="5' to 3' exonuclease, C-terminal subdomain"/>
    <property type="match status" value="1"/>
</dbReference>
<reference evidence="6 12" key="5">
    <citation type="submission" date="2019-10" db="EMBL/GenBank/DDBJ databases">
        <title>Antimicrobial-resistant enteric bacteria are widely distributed amongst people, animals and the environment in northern Tanzania.</title>
        <authorList>
            <person name="Subbiah M."/>
            <person name="Call D.R."/>
        </authorList>
    </citation>
    <scope>NUCLEOTIDE SEQUENCE [LARGE SCALE GENOMIC DNA]</scope>
    <source>
        <strain evidence="6 12">TzEc067</strain>
    </source>
</reference>
<dbReference type="Pfam" id="PF04994">
    <property type="entry name" value="TfoX_C"/>
    <property type="match status" value="1"/>
</dbReference>
<evidence type="ECO:0000313" key="11">
    <source>
        <dbReference type="Proteomes" id="UP000288730"/>
    </source>
</evidence>
<evidence type="ECO:0000313" key="8">
    <source>
        <dbReference type="EMBL" id="STK60183.1"/>
    </source>
</evidence>
<organism evidence="8 10">
    <name type="scientific">Escherichia coli</name>
    <dbReference type="NCBI Taxonomy" id="562"/>
    <lineage>
        <taxon>Bacteria</taxon>
        <taxon>Pseudomonadati</taxon>
        <taxon>Pseudomonadota</taxon>
        <taxon>Gammaproteobacteria</taxon>
        <taxon>Enterobacterales</taxon>
        <taxon>Enterobacteriaceae</taxon>
        <taxon>Escherichia</taxon>
    </lineage>
</organism>
<protein>
    <submittedName>
        <fullName evidence="3">CRP-S regulon transcriptional coactivator Sxy</fullName>
    </submittedName>
    <submittedName>
        <fullName evidence="8">DNA transformation protein with TfoX domain</fullName>
    </submittedName>
    <submittedName>
        <fullName evidence="7">TfoX family DNA transformation protein</fullName>
    </submittedName>
</protein>
<reference evidence="3 13" key="4">
    <citation type="submission" date="2019-03" db="EMBL/GenBank/DDBJ databases">
        <authorList>
            <consortium name="GenomeTrakr network: Whole genome sequencing for foodborne pathogen traceback"/>
        </authorList>
    </citation>
    <scope>NUCLEOTIDE SEQUENCE [LARGE SCALE GENOMIC DNA]</scope>
    <source>
        <strain evidence="3 13">PSU-1190</strain>
    </source>
</reference>
<dbReference type="Proteomes" id="UP000255153">
    <property type="component" value="Unassembled WGS sequence"/>
</dbReference>
<dbReference type="GO" id="GO:0030420">
    <property type="term" value="P:establishment of competence for transformation"/>
    <property type="evidence" value="ECO:0007669"/>
    <property type="project" value="InterPro"/>
</dbReference>
<evidence type="ECO:0000313" key="5">
    <source>
        <dbReference type="EMBL" id="HAH7766843.1"/>
    </source>
</evidence>
<dbReference type="Proteomes" id="UP000437875">
    <property type="component" value="Unassembled WGS sequence"/>
</dbReference>
<dbReference type="EMBL" id="DABBJX010000003">
    <property type="protein sequence ID" value="HAH4523413.1"/>
    <property type="molecule type" value="Genomic_DNA"/>
</dbReference>
<evidence type="ECO:0000313" key="3">
    <source>
        <dbReference type="EMBL" id="EFA4417110.1"/>
    </source>
</evidence>
<dbReference type="PANTHER" id="PTHR36121">
    <property type="entry name" value="PROTEIN SXY"/>
    <property type="match status" value="1"/>
</dbReference>
<sequence length="209" mass="24163">MKSLSYKRIYKSQEYLATLGTIEYRSLFGSYSLTVDDTVFAMVSDGELYLRACEQSAQYCVKHPPVWLTYKKCGRSVTLNYYRVDESLWRNQLKLVRLSKYSLDAALKEKSTRNTRERLKDLPNMSFHLEAILGEVGIKDVRALRILGAKMCWLRLRQQNCLVTEKILFMLEGAIIGIHEAALPVARRQELAEWADSLTPKQEFPAELE</sequence>
<evidence type="ECO:0000259" key="2">
    <source>
        <dbReference type="Pfam" id="PF04994"/>
    </source>
</evidence>
<reference evidence="8 10" key="2">
    <citation type="submission" date="2018-06" db="EMBL/GenBank/DDBJ databases">
        <authorList>
            <consortium name="Pathogen Informatics"/>
            <person name="Doyle S."/>
        </authorList>
    </citation>
    <scope>NUCLEOTIDE SEQUENCE [LARGE SCALE GENOMIC DNA]</scope>
    <source>
        <strain evidence="8 10">NCTC8603</strain>
    </source>
</reference>
<reference evidence="7 11" key="3">
    <citation type="submission" date="2019-01" db="EMBL/GenBank/DDBJ databases">
        <title>Genomic analysis of febrile catheter-associated UTI E. coli isolates.</title>
        <authorList>
            <person name="Potter R."/>
            <person name="Zou Z."/>
            <person name="Henderson J."/>
            <person name="Dantas G."/>
        </authorList>
    </citation>
    <scope>NUCLEOTIDE SEQUENCE [LARGE SCALE GENOMIC DNA]</scope>
    <source>
        <strain evidence="7 11">29_CAASB</strain>
    </source>
</reference>
<evidence type="ECO:0000313" key="4">
    <source>
        <dbReference type="EMBL" id="HAH4523413.1"/>
    </source>
</evidence>
<evidence type="ECO:0000313" key="7">
    <source>
        <dbReference type="EMBL" id="RXD17509.1"/>
    </source>
</evidence>
<dbReference type="InterPro" id="IPR007076">
    <property type="entry name" value="TfoX_N"/>
</dbReference>
<evidence type="ECO:0000313" key="13">
    <source>
        <dbReference type="Proteomes" id="UP000591371"/>
    </source>
</evidence>
<evidence type="ECO:0000313" key="12">
    <source>
        <dbReference type="Proteomes" id="UP000437875"/>
    </source>
</evidence>
<dbReference type="FunFam" id="3.30.1460.30:FF:000001">
    <property type="entry name" value="TfoX family protein"/>
    <property type="match status" value="1"/>
</dbReference>
<dbReference type="EMBL" id="AASATZ010000003">
    <property type="protein sequence ID" value="EFA4417110.1"/>
    <property type="molecule type" value="Genomic_DNA"/>
</dbReference>
<proteinExistence type="predicted"/>
<name>A0A066SWI0_ECOLX</name>
<dbReference type="EMBL" id="DABCJL010000001">
    <property type="protein sequence ID" value="HAH7766843.1"/>
    <property type="molecule type" value="Genomic_DNA"/>
</dbReference>
<dbReference type="Gene3D" id="3.30.1460.30">
    <property type="entry name" value="YgaC/TfoX-N like chaperone"/>
    <property type="match status" value="1"/>
</dbReference>
<dbReference type="Proteomes" id="UP000843571">
    <property type="component" value="Unassembled WGS sequence"/>
</dbReference>
<reference evidence="5" key="6">
    <citation type="submission" date="2020-01" db="EMBL/GenBank/DDBJ databases">
        <authorList>
            <consortium name="NCBI Pathogen Detection Project"/>
        </authorList>
    </citation>
    <scope>NUCLEOTIDE SEQUENCE</scope>
    <source>
        <strain evidence="5">C0382</strain>
        <strain evidence="4">EC00763</strain>
    </source>
</reference>
<dbReference type="EMBL" id="WSGM01000009">
    <property type="protein sequence ID" value="KAE9730113.1"/>
    <property type="molecule type" value="Genomic_DNA"/>
</dbReference>
<feature type="domain" description="TfoX C-terminal" evidence="2">
    <location>
        <begin position="116"/>
        <end position="194"/>
    </location>
</feature>
<feature type="domain" description="TfoX N-terminal" evidence="1">
    <location>
        <begin position="14"/>
        <end position="106"/>
    </location>
</feature>
<evidence type="ECO:0000313" key="10">
    <source>
        <dbReference type="Proteomes" id="UP000255153"/>
    </source>
</evidence>
<dbReference type="PANTHER" id="PTHR36121:SF1">
    <property type="entry name" value="PROTEIN SXY"/>
    <property type="match status" value="1"/>
</dbReference>
<reference evidence="4" key="1">
    <citation type="journal article" date="2018" name="Genome Biol.">
        <title>SKESA: strategic k-mer extension for scrupulous assemblies.</title>
        <authorList>
            <person name="Souvorov A."/>
            <person name="Agarwala R."/>
            <person name="Lipman D.J."/>
        </authorList>
    </citation>
    <scope>NUCLEOTIDE SEQUENCE [LARGE SCALE GENOMIC DNA]</scope>
    <source>
        <strain evidence="5">C0382</strain>
        <strain evidence="4">EC00763</strain>
    </source>
</reference>
<dbReference type="Pfam" id="PF04993">
    <property type="entry name" value="TfoX_N"/>
    <property type="match status" value="1"/>
</dbReference>
<dbReference type="InterPro" id="IPR026256">
    <property type="entry name" value="TfoX-like_gammaprotbact"/>
</dbReference>
<dbReference type="PIRSF" id="PIRSF028788">
    <property type="entry name" value="TfoX_Sxy"/>
    <property type="match status" value="1"/>
</dbReference>
<dbReference type="EMBL" id="UGEE01000003">
    <property type="protein sequence ID" value="STK60183.1"/>
    <property type="molecule type" value="Genomic_DNA"/>
</dbReference>
<dbReference type="RefSeq" id="WP_000839151.1">
    <property type="nucleotide sequence ID" value="NZ_AP018784.2"/>
</dbReference>
<accession>A0A066SWI0</accession>
<dbReference type="AlphaFoldDB" id="A0A066SWI0"/>
<reference evidence="9" key="7">
    <citation type="journal article" date="2023" name="Microorganisms">
        <title>Comparative Genomic Analysis of ST131 Subclade C2 of ESBL-Producing E. coli Isolates from Patients with Recurrent and Sporadic Urinary Tract Infections.</title>
        <authorList>
            <person name="Jaen-Luchoro D."/>
            <person name="Kahnamouei A."/>
            <person name="Yazdanshenas S."/>
            <person name="Lindblom A."/>
            <person name="Samuelsson E."/>
            <person name="Ahren C."/>
            <person name="Karami N."/>
        </authorList>
    </citation>
    <scope>NUCLEOTIDE SEQUENCE</scope>
    <source>
        <strain evidence="9">S7</strain>
    </source>
</reference>
<evidence type="ECO:0000313" key="9">
    <source>
        <dbReference type="EMBL" id="WLM97563.1"/>
    </source>
</evidence>
<evidence type="ECO:0000259" key="1">
    <source>
        <dbReference type="Pfam" id="PF04993"/>
    </source>
</evidence>
<dbReference type="SUPFAM" id="SSF159894">
    <property type="entry name" value="YgaC/TfoX-N like"/>
    <property type="match status" value="1"/>
</dbReference>
<dbReference type="EMBL" id="CP107128">
    <property type="protein sequence ID" value="WLM97563.1"/>
    <property type="molecule type" value="Genomic_DNA"/>
</dbReference>
<dbReference type="InterPro" id="IPR007077">
    <property type="entry name" value="TfoX_C"/>
</dbReference>
<gene>
    <name evidence="8" type="primary">yccR</name>
    <name evidence="4" type="synonym">sxy</name>
    <name evidence="3" type="ORF">D3G36_04305</name>
    <name evidence="7" type="ORF">EPS76_04640</name>
    <name evidence="6" type="ORF">GP711_15585</name>
    <name evidence="4" type="ORF">GRC73_05285</name>
    <name evidence="5" type="ORF">HIE29_000168</name>
    <name evidence="8" type="ORF">NCTC8603_00577</name>
    <name evidence="9" type="ORF">OGM49_08765</name>
</gene>